<feature type="domain" description="ELP1 alpha-solenoid" evidence="10">
    <location>
        <begin position="753"/>
        <end position="979"/>
    </location>
</feature>
<reference evidence="11" key="1">
    <citation type="submission" date="2023-04" db="EMBL/GenBank/DDBJ databases">
        <title>Phytophthora lilii NBRC 32176.</title>
        <authorList>
            <person name="Ichikawa N."/>
            <person name="Sato H."/>
            <person name="Tonouchi N."/>
        </authorList>
    </citation>
    <scope>NUCLEOTIDE SEQUENCE</scope>
    <source>
        <strain evidence="11">NBRC 32176</strain>
    </source>
</reference>
<evidence type="ECO:0000256" key="2">
    <source>
        <dbReference type="ARBA" id="ARBA00005043"/>
    </source>
</evidence>
<dbReference type="GO" id="GO:0002926">
    <property type="term" value="P:tRNA wobble base 5-methoxycarbonylmethyl-2-thiouridinylation"/>
    <property type="evidence" value="ECO:0007669"/>
    <property type="project" value="TreeGrafter"/>
</dbReference>
<evidence type="ECO:0000259" key="7">
    <source>
        <dbReference type="Pfam" id="PF04762"/>
    </source>
</evidence>
<feature type="domain" description="ELP1 N-terminal second beta-propeller" evidence="8">
    <location>
        <begin position="410"/>
        <end position="729"/>
    </location>
</feature>
<comment type="pathway">
    <text evidence="2">tRNA modification; 5-methoxycarbonylmethyl-2-thiouridine-tRNA biosynthesis.</text>
</comment>
<feature type="domain" description="ELP1 first N-terminal beta-propeller" evidence="7">
    <location>
        <begin position="1"/>
        <end position="162"/>
    </location>
</feature>
<comment type="subcellular location">
    <subcellularLocation>
        <location evidence="1">Cytoplasm</location>
    </subcellularLocation>
</comment>
<dbReference type="InterPro" id="IPR036322">
    <property type="entry name" value="WD40_repeat_dom_sf"/>
</dbReference>
<name>A0A9W6U1E2_9STRA</name>
<comment type="similarity">
    <text evidence="3">Belongs to the ELP1/IKA1 family.</text>
</comment>
<feature type="domain" description="ELP1 first N-terminal beta-propeller" evidence="7">
    <location>
        <begin position="173"/>
        <end position="352"/>
    </location>
</feature>
<dbReference type="GO" id="GO:0005829">
    <property type="term" value="C:cytosol"/>
    <property type="evidence" value="ECO:0007669"/>
    <property type="project" value="TreeGrafter"/>
</dbReference>
<dbReference type="GO" id="GO:0000049">
    <property type="term" value="F:tRNA binding"/>
    <property type="evidence" value="ECO:0007669"/>
    <property type="project" value="TreeGrafter"/>
</dbReference>
<dbReference type="InterPro" id="IPR056164">
    <property type="entry name" value="Beta-prop_ELP1_1st"/>
</dbReference>
<dbReference type="Pfam" id="PF04762">
    <property type="entry name" value="Beta-prop_ELP1_1st"/>
    <property type="match status" value="2"/>
</dbReference>
<sequence length="1429" mass="158328">MRNLVSLQRRGWALEASSAPGDRCVAFASVPGDAQVFFMRASGRIESLSLDEEDAHSASKDVELFLDLREVVDDAEQIEGCWRWMSYVAELGALVCASTSGSIVSVDVDAVDGEEVGAVDSGLRSVAWSDNQEMLALVTGAGSLLVMSNDWEVLHETEIQVALPSELELRSAERDDEHWCCGLSWREDSKFVAVNIATKAKQGEMVEQKVLLFTEQLELHALGRLEDGRAIPGLGSVLDWNQGLALIASSEVRKGRLIVVFFERNGLRHGEFVIPATYRAPEFRVGRVQWNSSSDVLAVTLHPTADGNESGDKNNKRSVVQLWSRNNYHWYLKQELRLAGEEQILDFSWDDEVAGRLYILACSFSTLNLSFYEHEFAWDICSVEDERLQEQSLHTDEKAPQRRSVAVTAVIDGSRLLLTPLHQAMVPPPFALLQATFDAAVNSIVFDSQSEVLLVLLANGNVVLVENYLTPVDVRASAAGLPPAPSITTQNREPGARMSLTAVMLPPSSADDKSFTLQTLLWVRFCVHSRRLVFASKSGLQDQLVLCSIDNLGAAIEKEEVATVHQLDLFNVRRACEVQRVGFQNGLVFLAVQTHNGEVYTLNALSDDMLIPTRVGGKFPAFSHLCVLSCGATSELGELTGGHILVIGLESSSARLYLNGKLFAYACSSFRFSLLPSVLLFTTQGRESQLRIAPFNCLQQYSHEQTPTTASLDSLTFESRSIERGALLVATVGERASVIVQMPRGNLECIAPRLLVLALAVQQIQLEEYVAALDICRRHRLDLNILVDFNPEAFISRFPQCLVERFLLTRPAAVTSDRLCLFVTNLHPVNVWTTKYGPLLEPFATTGHDREGDSFDGENKVNAVCEAIMCTIQELEDSGKDATAALLLPFVTCAVKQTPARFDEALGKIQKLLHLSEGEDRSNLALHRAAATRAIKHIIMLTDVNSLYAEALGLYDLELVRIVAIHSQRDPKEYVPFLDRVAQYENENWQKYTIDIHLGRHARALTHLSALINDGKGDSKTEMGKLQTMALELIKKGDLYDQAFELFPHKSLNRSGTQSDRAFRQQILGLKGEFLEAGKKYEAAAYVYLSAANKEKARRAFIAANNWQMALALSARDQQTPEQLRNEAYTIGQELINKHQQQQGGSVDSILAVSRIYVEYCSDVDEAVALLVTHQQWAEALRVAYLYKRGDLIESDVETGVLQCCDDVQEELERKEKQYVKHWNRLTTIREQKRLFKLHGIDGRRWDHDNVGDGTESGSIRSGASSAADSALSYASMSSVGSHNSAASIGNFSMQSLSTATASHFYATQALGGADKKPKVKPKHGGIPSRRERRKRMKEGSAEEEAYIAQQLSELRPNAALAREIGSLLEMLVFFGHIQQAQKLQTQFSGFEKCVATKKMPAAESATSSPPDDNQDSAYPQWRLEALQG</sequence>
<dbReference type="InterPro" id="IPR006849">
    <property type="entry name" value="Elp1"/>
</dbReference>
<comment type="caution">
    <text evidence="11">The sequence shown here is derived from an EMBL/GenBank/DDBJ whole genome shotgun (WGS) entry which is preliminary data.</text>
</comment>
<feature type="domain" description="ELP1 TPR" evidence="9">
    <location>
        <begin position="989"/>
        <end position="1182"/>
    </location>
</feature>
<organism evidence="11 12">
    <name type="scientific">Phytophthora lilii</name>
    <dbReference type="NCBI Taxonomy" id="2077276"/>
    <lineage>
        <taxon>Eukaryota</taxon>
        <taxon>Sar</taxon>
        <taxon>Stramenopiles</taxon>
        <taxon>Oomycota</taxon>
        <taxon>Peronosporomycetes</taxon>
        <taxon>Peronosporales</taxon>
        <taxon>Peronosporaceae</taxon>
        <taxon>Phytophthora</taxon>
    </lineage>
</organism>
<dbReference type="PANTHER" id="PTHR12747">
    <property type="entry name" value="ELONGATOR COMPLEX PROTEIN 1"/>
    <property type="match status" value="1"/>
</dbReference>
<dbReference type="SUPFAM" id="SSF50978">
    <property type="entry name" value="WD40 repeat-like"/>
    <property type="match status" value="1"/>
</dbReference>
<dbReference type="Pfam" id="PF23797">
    <property type="entry name" value="Beta-prop_ELP1_2nd"/>
    <property type="match status" value="1"/>
</dbReference>
<dbReference type="PANTHER" id="PTHR12747:SF0">
    <property type="entry name" value="ELONGATOR COMPLEX PROTEIN 1"/>
    <property type="match status" value="1"/>
</dbReference>
<evidence type="ECO:0000256" key="4">
    <source>
        <dbReference type="ARBA" id="ARBA00022490"/>
    </source>
</evidence>
<dbReference type="InterPro" id="IPR056165">
    <property type="entry name" value="Beta-prop_ELP1_2nd"/>
</dbReference>
<dbReference type="PIRSF" id="PIRSF017233">
    <property type="entry name" value="IKAP"/>
    <property type="match status" value="1"/>
</dbReference>
<dbReference type="Pfam" id="PF23878">
    <property type="entry name" value="TPR_ELP1"/>
    <property type="match status" value="1"/>
</dbReference>
<evidence type="ECO:0000256" key="5">
    <source>
        <dbReference type="ARBA" id="ARBA00022694"/>
    </source>
</evidence>
<protein>
    <submittedName>
        <fullName evidence="11">Unnamed protein product</fullName>
    </submittedName>
</protein>
<dbReference type="GO" id="GO:0033588">
    <property type="term" value="C:elongator holoenzyme complex"/>
    <property type="evidence" value="ECO:0007669"/>
    <property type="project" value="InterPro"/>
</dbReference>
<dbReference type="InterPro" id="IPR056167">
    <property type="entry name" value="A-sol_ELP1"/>
</dbReference>
<dbReference type="OrthoDB" id="40048at2759"/>
<keyword evidence="4" id="KW-0963">Cytoplasm</keyword>
<keyword evidence="5" id="KW-0819">tRNA processing</keyword>
<accession>A0A9W6U1E2</accession>
<evidence type="ECO:0000313" key="12">
    <source>
        <dbReference type="Proteomes" id="UP001165083"/>
    </source>
</evidence>
<evidence type="ECO:0000313" key="11">
    <source>
        <dbReference type="EMBL" id="GMF24460.1"/>
    </source>
</evidence>
<proteinExistence type="inferred from homology"/>
<gene>
    <name evidence="11" type="ORF">Plil01_001002900</name>
</gene>
<evidence type="ECO:0000256" key="3">
    <source>
        <dbReference type="ARBA" id="ARBA00006086"/>
    </source>
</evidence>
<evidence type="ECO:0000256" key="6">
    <source>
        <dbReference type="SAM" id="MobiDB-lite"/>
    </source>
</evidence>
<feature type="region of interest" description="Disordered" evidence="6">
    <location>
        <begin position="1399"/>
        <end position="1429"/>
    </location>
</feature>
<evidence type="ECO:0000259" key="8">
    <source>
        <dbReference type="Pfam" id="PF23797"/>
    </source>
</evidence>
<keyword evidence="12" id="KW-1185">Reference proteome</keyword>
<feature type="region of interest" description="Disordered" evidence="6">
    <location>
        <begin position="1314"/>
        <end position="1341"/>
    </location>
</feature>
<dbReference type="Pfam" id="PF23925">
    <property type="entry name" value="A-sol_ELP1"/>
    <property type="match status" value="1"/>
</dbReference>
<evidence type="ECO:0000259" key="9">
    <source>
        <dbReference type="Pfam" id="PF23878"/>
    </source>
</evidence>
<feature type="compositionally biased region" description="Polar residues" evidence="6">
    <location>
        <begin position="1405"/>
        <end position="1418"/>
    </location>
</feature>
<dbReference type="Proteomes" id="UP001165083">
    <property type="component" value="Unassembled WGS sequence"/>
</dbReference>
<evidence type="ECO:0000259" key="10">
    <source>
        <dbReference type="Pfam" id="PF23925"/>
    </source>
</evidence>
<evidence type="ECO:0000256" key="1">
    <source>
        <dbReference type="ARBA" id="ARBA00004496"/>
    </source>
</evidence>
<dbReference type="InterPro" id="IPR056166">
    <property type="entry name" value="TPR_ELP1"/>
</dbReference>
<dbReference type="EMBL" id="BSXW01000516">
    <property type="protein sequence ID" value="GMF24460.1"/>
    <property type="molecule type" value="Genomic_DNA"/>
</dbReference>